<name>A0AAV9EZ98_ACOCL</name>
<dbReference type="Proteomes" id="UP001180020">
    <property type="component" value="Unassembled WGS sequence"/>
</dbReference>
<feature type="region of interest" description="Disordered" evidence="2">
    <location>
        <begin position="1"/>
        <end position="21"/>
    </location>
</feature>
<keyword evidence="4" id="KW-1185">Reference proteome</keyword>
<evidence type="ECO:0000256" key="2">
    <source>
        <dbReference type="SAM" id="MobiDB-lite"/>
    </source>
</evidence>
<evidence type="ECO:0000256" key="1">
    <source>
        <dbReference type="RuleBase" id="RU000461"/>
    </source>
</evidence>
<dbReference type="PANTHER" id="PTHR47949">
    <property type="entry name" value="CYTOCHROME P450 703A2-RELATED-RELATED"/>
    <property type="match status" value="1"/>
</dbReference>
<protein>
    <submittedName>
        <fullName evidence="3">Phenylalanine N-monooxygenase</fullName>
    </submittedName>
</protein>
<keyword evidence="1" id="KW-0349">Heme</keyword>
<gene>
    <name evidence="3" type="primary">CYP79A2</name>
    <name evidence="3" type="ORF">QJS10_CPA05g02254</name>
</gene>
<dbReference type="InterPro" id="IPR001128">
    <property type="entry name" value="Cyt_P450"/>
</dbReference>
<comment type="similarity">
    <text evidence="1">Belongs to the cytochrome P450 family.</text>
</comment>
<evidence type="ECO:0000313" key="4">
    <source>
        <dbReference type="Proteomes" id="UP001180020"/>
    </source>
</evidence>
<accession>A0AAV9EZ98</accession>
<dbReference type="GO" id="GO:0020037">
    <property type="term" value="F:heme binding"/>
    <property type="evidence" value="ECO:0007669"/>
    <property type="project" value="InterPro"/>
</dbReference>
<dbReference type="PANTHER" id="PTHR47949:SF4">
    <property type="entry name" value="TYROSINE N-MONOOXYGENASE"/>
    <property type="match status" value="1"/>
</dbReference>
<keyword evidence="1" id="KW-0503">Monooxygenase</keyword>
<dbReference type="AlphaFoldDB" id="A0AAV9EZ98"/>
<dbReference type="GO" id="GO:0016705">
    <property type="term" value="F:oxidoreductase activity, acting on paired donors, with incorporation or reduction of molecular oxygen"/>
    <property type="evidence" value="ECO:0007669"/>
    <property type="project" value="InterPro"/>
</dbReference>
<dbReference type="GO" id="GO:0005506">
    <property type="term" value="F:iron ion binding"/>
    <property type="evidence" value="ECO:0007669"/>
    <property type="project" value="InterPro"/>
</dbReference>
<dbReference type="GO" id="GO:0004497">
    <property type="term" value="F:monooxygenase activity"/>
    <property type="evidence" value="ECO:0007669"/>
    <property type="project" value="UniProtKB-KW"/>
</dbReference>
<dbReference type="EMBL" id="JAUJYO010000005">
    <property type="protein sequence ID" value="KAK1317528.1"/>
    <property type="molecule type" value="Genomic_DNA"/>
</dbReference>
<dbReference type="InterPro" id="IPR036396">
    <property type="entry name" value="Cyt_P450_sf"/>
</dbReference>
<keyword evidence="1" id="KW-0560">Oxidoreductase</keyword>
<comment type="caution">
    <text evidence="3">The sequence shown here is derived from an EMBL/GenBank/DDBJ whole genome shotgun (WGS) entry which is preliminary data.</text>
</comment>
<keyword evidence="1" id="KW-0408">Iron</keyword>
<dbReference type="Pfam" id="PF00067">
    <property type="entry name" value="p450"/>
    <property type="match status" value="1"/>
</dbReference>
<keyword evidence="1" id="KW-0479">Metal-binding</keyword>
<organism evidence="3 4">
    <name type="scientific">Acorus calamus</name>
    <name type="common">Sweet flag</name>
    <dbReference type="NCBI Taxonomy" id="4465"/>
    <lineage>
        <taxon>Eukaryota</taxon>
        <taxon>Viridiplantae</taxon>
        <taxon>Streptophyta</taxon>
        <taxon>Embryophyta</taxon>
        <taxon>Tracheophyta</taxon>
        <taxon>Spermatophyta</taxon>
        <taxon>Magnoliopsida</taxon>
        <taxon>Liliopsida</taxon>
        <taxon>Acoraceae</taxon>
        <taxon>Acorus</taxon>
    </lineage>
</organism>
<dbReference type="SUPFAM" id="SSF48264">
    <property type="entry name" value="Cytochrome P450"/>
    <property type="match status" value="1"/>
</dbReference>
<reference evidence="3" key="2">
    <citation type="submission" date="2023-06" db="EMBL/GenBank/DDBJ databases">
        <authorList>
            <person name="Ma L."/>
            <person name="Liu K.-W."/>
            <person name="Li Z."/>
            <person name="Hsiao Y.-Y."/>
            <person name="Qi Y."/>
            <person name="Fu T."/>
            <person name="Tang G."/>
            <person name="Zhang D."/>
            <person name="Sun W.-H."/>
            <person name="Liu D.-K."/>
            <person name="Li Y."/>
            <person name="Chen G.-Z."/>
            <person name="Liu X.-D."/>
            <person name="Liao X.-Y."/>
            <person name="Jiang Y.-T."/>
            <person name="Yu X."/>
            <person name="Hao Y."/>
            <person name="Huang J."/>
            <person name="Zhao X.-W."/>
            <person name="Ke S."/>
            <person name="Chen Y.-Y."/>
            <person name="Wu W.-L."/>
            <person name="Hsu J.-L."/>
            <person name="Lin Y.-F."/>
            <person name="Huang M.-D."/>
            <person name="Li C.-Y."/>
            <person name="Huang L."/>
            <person name="Wang Z.-W."/>
            <person name="Zhao X."/>
            <person name="Zhong W.-Y."/>
            <person name="Peng D.-H."/>
            <person name="Ahmad S."/>
            <person name="Lan S."/>
            <person name="Zhang J.-S."/>
            <person name="Tsai W.-C."/>
            <person name="Van De Peer Y."/>
            <person name="Liu Z.-J."/>
        </authorList>
    </citation>
    <scope>NUCLEOTIDE SEQUENCE</scope>
    <source>
        <strain evidence="3">CP</strain>
        <tissue evidence="3">Leaves</tissue>
    </source>
</reference>
<dbReference type="PROSITE" id="PS00086">
    <property type="entry name" value="CYTOCHROME_P450"/>
    <property type="match status" value="1"/>
</dbReference>
<dbReference type="InterPro" id="IPR017972">
    <property type="entry name" value="Cyt_P450_CS"/>
</dbReference>
<evidence type="ECO:0000313" key="3">
    <source>
        <dbReference type="EMBL" id="KAK1317528.1"/>
    </source>
</evidence>
<reference evidence="3" key="1">
    <citation type="journal article" date="2023" name="Nat. Commun.">
        <title>Diploid and tetraploid genomes of Acorus and the evolution of monocots.</title>
        <authorList>
            <person name="Ma L."/>
            <person name="Liu K.W."/>
            <person name="Li Z."/>
            <person name="Hsiao Y.Y."/>
            <person name="Qi Y."/>
            <person name="Fu T."/>
            <person name="Tang G.D."/>
            <person name="Zhang D."/>
            <person name="Sun W.H."/>
            <person name="Liu D.K."/>
            <person name="Li Y."/>
            <person name="Chen G.Z."/>
            <person name="Liu X.D."/>
            <person name="Liao X.Y."/>
            <person name="Jiang Y.T."/>
            <person name="Yu X."/>
            <person name="Hao Y."/>
            <person name="Huang J."/>
            <person name="Zhao X.W."/>
            <person name="Ke S."/>
            <person name="Chen Y.Y."/>
            <person name="Wu W.L."/>
            <person name="Hsu J.L."/>
            <person name="Lin Y.F."/>
            <person name="Huang M.D."/>
            <person name="Li C.Y."/>
            <person name="Huang L."/>
            <person name="Wang Z.W."/>
            <person name="Zhao X."/>
            <person name="Zhong W.Y."/>
            <person name="Peng D.H."/>
            <person name="Ahmad S."/>
            <person name="Lan S."/>
            <person name="Zhang J.S."/>
            <person name="Tsai W.C."/>
            <person name="Van de Peer Y."/>
            <person name="Liu Z.J."/>
        </authorList>
    </citation>
    <scope>NUCLEOTIDE SEQUENCE</scope>
    <source>
        <strain evidence="3">CP</strain>
    </source>
</reference>
<dbReference type="InterPro" id="IPR051382">
    <property type="entry name" value="CYP450_AA/FA_Hydroxylases"/>
</dbReference>
<dbReference type="Gene3D" id="1.10.630.10">
    <property type="entry name" value="Cytochrome P450"/>
    <property type="match status" value="1"/>
</dbReference>
<sequence length="147" mass="16376">MQASLRPSSPTQQQPLSSSSSLDLMETELRFLSFSTGRRGCMGVQLGTAMTVVLLARMIQGFEWSVSSGMDGVVDLAEEENGLFLAKALEAHARPRLDNVGLYMKLSQQKEEEEDAEKMVFTFNFDITVIGGRQLKEKKVTEGHCRR</sequence>
<proteinExistence type="inferred from homology"/>